<organism evidence="2 3">
    <name type="scientific">Talaromyces islandicus</name>
    <name type="common">Penicillium islandicum</name>
    <dbReference type="NCBI Taxonomy" id="28573"/>
    <lineage>
        <taxon>Eukaryota</taxon>
        <taxon>Fungi</taxon>
        <taxon>Dikarya</taxon>
        <taxon>Ascomycota</taxon>
        <taxon>Pezizomycotina</taxon>
        <taxon>Eurotiomycetes</taxon>
        <taxon>Eurotiomycetidae</taxon>
        <taxon>Eurotiales</taxon>
        <taxon>Trichocomaceae</taxon>
        <taxon>Talaromyces</taxon>
        <taxon>Talaromyces sect. Islandici</taxon>
    </lineage>
</organism>
<dbReference type="GO" id="GO:0006570">
    <property type="term" value="P:tyrosine metabolic process"/>
    <property type="evidence" value="ECO:0007669"/>
    <property type="project" value="TreeGrafter"/>
</dbReference>
<sequence length="247" mass="27229">MAQTLSQNDKNVLSRIFESHPSGSLATSPIDPTLPNSLPSFPPGVLSELRELEFATINPLDSANPSQESLRQSIDRLTELITSYPQYSSAYNNRAQALRLVHGDDLYSEAVRDSTLWSDLCSAITFASPRQPRQRVCELQGQILRSAYAQRGYLTWKAAKNLETTGNLNNLPPELTGLDKEAIEDKARSDLEAAGRYGDQEAKKMAISANPYARLCGNIVEEAMIAELQNMRDSWNGGQSHAFAKGI</sequence>
<evidence type="ECO:0000313" key="3">
    <source>
        <dbReference type="Proteomes" id="UP000054383"/>
    </source>
</evidence>
<dbReference type="OrthoDB" id="539634at2759"/>
<proteinExistence type="inferred from homology"/>
<evidence type="ECO:0000313" key="2">
    <source>
        <dbReference type="EMBL" id="CRG82698.1"/>
    </source>
</evidence>
<protein>
    <recommendedName>
        <fullName evidence="4">Tetratricopeptide repeat protein 36 homolog</fullName>
    </recommendedName>
</protein>
<comment type="similarity">
    <text evidence="1">Belongs to the TTC36 family.</text>
</comment>
<gene>
    <name evidence="2" type="ORF">PISL3812_00042</name>
</gene>
<reference evidence="2 3" key="1">
    <citation type="submission" date="2015-04" db="EMBL/GenBank/DDBJ databases">
        <authorList>
            <person name="Syromyatnikov M.Y."/>
            <person name="Popov V.N."/>
        </authorList>
    </citation>
    <scope>NUCLEOTIDE SEQUENCE [LARGE SCALE GENOMIC DNA]</scope>
    <source>
        <strain evidence="2">WF-38-12</strain>
    </source>
</reference>
<dbReference type="PANTHER" id="PTHR21405">
    <property type="entry name" value="CDNA SEQUENCE BC021608"/>
    <property type="match status" value="1"/>
</dbReference>
<dbReference type="Proteomes" id="UP000054383">
    <property type="component" value="Unassembled WGS sequence"/>
</dbReference>
<evidence type="ECO:0000256" key="1">
    <source>
        <dbReference type="ARBA" id="ARBA00006995"/>
    </source>
</evidence>
<dbReference type="AlphaFoldDB" id="A0A0U1LI49"/>
<dbReference type="OMA" id="NEISKCM"/>
<dbReference type="PANTHER" id="PTHR21405:SF0">
    <property type="entry name" value="TETRATRICOPEPTIDE REPEAT PROTEIN 36"/>
    <property type="match status" value="1"/>
</dbReference>
<name>A0A0U1LI49_TALIS</name>
<dbReference type="EMBL" id="CVMT01000001">
    <property type="protein sequence ID" value="CRG82698.1"/>
    <property type="molecule type" value="Genomic_DNA"/>
</dbReference>
<evidence type="ECO:0008006" key="4">
    <source>
        <dbReference type="Google" id="ProtNLM"/>
    </source>
</evidence>
<dbReference type="InterPro" id="IPR038906">
    <property type="entry name" value="TTC36"/>
</dbReference>
<dbReference type="STRING" id="28573.A0A0U1LI49"/>
<accession>A0A0U1LI49</accession>
<keyword evidence="3" id="KW-1185">Reference proteome</keyword>